<dbReference type="SMART" id="SM00344">
    <property type="entry name" value="HTH_ASNC"/>
    <property type="match status" value="1"/>
</dbReference>
<dbReference type="SUPFAM" id="SSF46785">
    <property type="entry name" value="Winged helix' DNA-binding domain"/>
    <property type="match status" value="1"/>
</dbReference>
<evidence type="ECO:0000313" key="5">
    <source>
        <dbReference type="EMBL" id="GAD53217.1"/>
    </source>
</evidence>
<dbReference type="InterPro" id="IPR019887">
    <property type="entry name" value="Tscrpt_reg_AsnC/Lrp_C"/>
</dbReference>
<keyword evidence="1" id="KW-0805">Transcription regulation</keyword>
<dbReference type="PROSITE" id="PS50956">
    <property type="entry name" value="HTH_ASNC_2"/>
    <property type="match status" value="1"/>
</dbReference>
<dbReference type="Gene3D" id="3.30.70.920">
    <property type="match status" value="1"/>
</dbReference>
<dbReference type="InterPro" id="IPR000485">
    <property type="entry name" value="AsnC-type_HTH_dom"/>
</dbReference>
<evidence type="ECO:0000313" key="6">
    <source>
        <dbReference type="Proteomes" id="UP000016986"/>
    </source>
</evidence>
<dbReference type="PANTHER" id="PTHR30154:SF34">
    <property type="entry name" value="TRANSCRIPTIONAL REGULATOR AZLB"/>
    <property type="match status" value="1"/>
</dbReference>
<dbReference type="RefSeq" id="WP_020222681.1">
    <property type="nucleotide sequence ID" value="NZ_BANO01000310.1"/>
</dbReference>
<dbReference type="GO" id="GO:0005829">
    <property type="term" value="C:cytosol"/>
    <property type="evidence" value="ECO:0007669"/>
    <property type="project" value="TreeGrafter"/>
</dbReference>
<dbReference type="eggNOG" id="arCOG01580">
    <property type="taxonomic scope" value="Archaea"/>
</dbReference>
<proteinExistence type="predicted"/>
<keyword evidence="2" id="KW-0238">DNA-binding</keyword>
<dbReference type="GO" id="GO:0043565">
    <property type="term" value="F:sequence-specific DNA binding"/>
    <property type="evidence" value="ECO:0007669"/>
    <property type="project" value="InterPro"/>
</dbReference>
<gene>
    <name evidence="5" type="ORF">MBEHAL_1977</name>
</gene>
<name>U2YWP8_9EURY</name>
<keyword evidence="6" id="KW-1185">Reference proteome</keyword>
<comment type="caution">
    <text evidence="5">The sequence shown here is derived from an EMBL/GenBank/DDBJ whole genome shotgun (WGS) entry which is preliminary data.</text>
</comment>
<dbReference type="Pfam" id="PF01037">
    <property type="entry name" value="AsnC_trans_reg"/>
    <property type="match status" value="1"/>
</dbReference>
<evidence type="ECO:0000259" key="4">
    <source>
        <dbReference type="PROSITE" id="PS50956"/>
    </source>
</evidence>
<dbReference type="InterPro" id="IPR036390">
    <property type="entry name" value="WH_DNA-bd_sf"/>
</dbReference>
<dbReference type="AlphaFoldDB" id="U2YWP8"/>
<organism evidence="5 6">
    <name type="scientific">Halarchaeum acidiphilum MH1-52-1</name>
    <dbReference type="NCBI Taxonomy" id="1261545"/>
    <lineage>
        <taxon>Archaea</taxon>
        <taxon>Methanobacteriati</taxon>
        <taxon>Methanobacteriota</taxon>
        <taxon>Stenosarchaea group</taxon>
        <taxon>Halobacteria</taxon>
        <taxon>Halobacteriales</taxon>
        <taxon>Halobacteriaceae</taxon>
    </lineage>
</organism>
<accession>U2YWP8</accession>
<evidence type="ECO:0000256" key="1">
    <source>
        <dbReference type="ARBA" id="ARBA00023015"/>
    </source>
</evidence>
<dbReference type="InterPro" id="IPR036388">
    <property type="entry name" value="WH-like_DNA-bd_sf"/>
</dbReference>
<dbReference type="Pfam" id="PF13412">
    <property type="entry name" value="HTH_24"/>
    <property type="match status" value="1"/>
</dbReference>
<feature type="domain" description="HTH asnC-type" evidence="4">
    <location>
        <begin position="1"/>
        <end position="64"/>
    </location>
</feature>
<evidence type="ECO:0000256" key="3">
    <source>
        <dbReference type="ARBA" id="ARBA00023163"/>
    </source>
</evidence>
<dbReference type="OrthoDB" id="131500at2157"/>
<protein>
    <submittedName>
        <fullName evidence="5">Leucine responsive regulatory protein</fullName>
    </submittedName>
</protein>
<sequence length="163" mass="18319">MDDERRRVLDLLCEDARYTAEDVARQLDLTTDEVAAHVEALENAGAVRGYTAVVDWAALDDGIVEAKVELNVELDRETGYEDISRRIAKFPEVTAFQLVSGDYDFALEVRAETMNDVSQFVSEEIAPIPEVTQTVTHYVMETYKADGIEFDDGETDDRLSYSP</sequence>
<dbReference type="Gene3D" id="1.10.10.10">
    <property type="entry name" value="Winged helix-like DNA-binding domain superfamily/Winged helix DNA-binding domain"/>
    <property type="match status" value="1"/>
</dbReference>
<dbReference type="InterPro" id="IPR019888">
    <property type="entry name" value="Tscrpt_reg_AsnC-like"/>
</dbReference>
<dbReference type="EMBL" id="BATA01000053">
    <property type="protein sequence ID" value="GAD53217.1"/>
    <property type="molecule type" value="Genomic_DNA"/>
</dbReference>
<dbReference type="Proteomes" id="UP000016986">
    <property type="component" value="Unassembled WGS sequence"/>
</dbReference>
<evidence type="ECO:0000256" key="2">
    <source>
        <dbReference type="ARBA" id="ARBA00023125"/>
    </source>
</evidence>
<dbReference type="InterPro" id="IPR011008">
    <property type="entry name" value="Dimeric_a/b-barrel"/>
</dbReference>
<dbReference type="SUPFAM" id="SSF54909">
    <property type="entry name" value="Dimeric alpha+beta barrel"/>
    <property type="match status" value="1"/>
</dbReference>
<keyword evidence="3" id="KW-0804">Transcription</keyword>
<dbReference type="PANTHER" id="PTHR30154">
    <property type="entry name" value="LEUCINE-RESPONSIVE REGULATORY PROTEIN"/>
    <property type="match status" value="1"/>
</dbReference>
<reference evidence="5 6" key="1">
    <citation type="submission" date="2013-09" db="EMBL/GenBank/DDBJ databases">
        <title>Whole genome sequencing of Halarchaeum acidiphilum strain MH1-52-1.</title>
        <authorList>
            <person name="Shimane Y."/>
            <person name="Minegishi H."/>
            <person name="Nishi S."/>
            <person name="Echigo A."/>
            <person name="Shuto A."/>
            <person name="Konishi M."/>
            <person name="Ito T."/>
            <person name="Ohkuma M."/>
            <person name="Ohta Y."/>
            <person name="Nagano Y."/>
            <person name="Tsubouchi T."/>
            <person name="Mori K."/>
            <person name="Usui K."/>
            <person name="Kamekura M."/>
            <person name="Usami R."/>
            <person name="Takaki Y."/>
            <person name="Hatada Y."/>
        </authorList>
    </citation>
    <scope>NUCLEOTIDE SEQUENCE [LARGE SCALE GENOMIC DNA]</scope>
    <source>
        <strain evidence="5 6">JCM 16109</strain>
    </source>
</reference>
<dbReference type="GO" id="GO:0043200">
    <property type="term" value="P:response to amino acid"/>
    <property type="evidence" value="ECO:0007669"/>
    <property type="project" value="TreeGrafter"/>
</dbReference>